<dbReference type="CDD" id="cd02966">
    <property type="entry name" value="TlpA_like_family"/>
    <property type="match status" value="1"/>
</dbReference>
<evidence type="ECO:0000256" key="1">
    <source>
        <dbReference type="SAM" id="SignalP"/>
    </source>
</evidence>
<feature type="chain" id="PRO_5012545387" evidence="1">
    <location>
        <begin position="20"/>
        <end position="163"/>
    </location>
</feature>
<dbReference type="RefSeq" id="WP_072930820.1">
    <property type="nucleotide sequence ID" value="NZ_BMFL01000015.1"/>
</dbReference>
<dbReference type="InterPro" id="IPR036249">
    <property type="entry name" value="Thioredoxin-like_sf"/>
</dbReference>
<dbReference type="STRING" id="1434701.SAMN05443634_104297"/>
<protein>
    <submittedName>
        <fullName evidence="4">Thioredoxin-like domain-containing protein</fullName>
    </submittedName>
</protein>
<dbReference type="GO" id="GO:0016209">
    <property type="term" value="F:antioxidant activity"/>
    <property type="evidence" value="ECO:0007669"/>
    <property type="project" value="InterPro"/>
</dbReference>
<feature type="signal peptide" evidence="1">
    <location>
        <begin position="1"/>
        <end position="19"/>
    </location>
</feature>
<reference evidence="4" key="2">
    <citation type="submission" date="2016-11" db="EMBL/GenBank/DDBJ databases">
        <authorList>
            <person name="Jaros S."/>
            <person name="Januszkiewicz K."/>
            <person name="Wedrychowicz H."/>
        </authorList>
    </citation>
    <scope>NUCLEOTIDE SEQUENCE [LARGE SCALE GENOMIC DNA]</scope>
    <source>
        <strain evidence="4">DSM 27989</strain>
    </source>
</reference>
<evidence type="ECO:0000313" key="5">
    <source>
        <dbReference type="Proteomes" id="UP000184120"/>
    </source>
</evidence>
<sequence>MKTILTTFAFVFFTFFSFAQNTDNALKSIPEFSFIKMQSEGIFNSKDIKKGKQTLIVLFSPTCIHCKLALNHFNNNYDEHLKNVQIILVSEYEAKDVVPFLKENAPIFLNNKNVELLYDSNYEFAPIFQPTSIPTFYLFDKDKNFVAKKMGSVEANQLFNLIK</sequence>
<dbReference type="Pfam" id="PF00578">
    <property type="entry name" value="AhpC-TSA"/>
    <property type="match status" value="1"/>
</dbReference>
<reference evidence="3" key="1">
    <citation type="journal article" date="2014" name="Int. J. Syst. Evol. Microbiol.">
        <title>Complete genome of a new Firmicutes species belonging to the dominant human colonic microbiota ('Ruminococcus bicirculans') reveals two chromosomes and a selective capacity to utilize plant glucans.</title>
        <authorList>
            <consortium name="NISC Comparative Sequencing Program"/>
            <person name="Wegmann U."/>
            <person name="Louis P."/>
            <person name="Goesmann A."/>
            <person name="Henrissat B."/>
            <person name="Duncan S.H."/>
            <person name="Flint H.J."/>
        </authorList>
    </citation>
    <scope>NUCLEOTIDE SEQUENCE</scope>
    <source>
        <strain evidence="3">CGMCC 1.12707</strain>
    </source>
</reference>
<dbReference type="AlphaFoldDB" id="A0A1M6WGQ2"/>
<dbReference type="SUPFAM" id="SSF52833">
    <property type="entry name" value="Thioredoxin-like"/>
    <property type="match status" value="1"/>
</dbReference>
<dbReference type="GO" id="GO:0016491">
    <property type="term" value="F:oxidoreductase activity"/>
    <property type="evidence" value="ECO:0007669"/>
    <property type="project" value="InterPro"/>
</dbReference>
<evidence type="ECO:0000313" key="6">
    <source>
        <dbReference type="Proteomes" id="UP000650994"/>
    </source>
</evidence>
<evidence type="ECO:0000313" key="4">
    <source>
        <dbReference type="EMBL" id="SHK92695.1"/>
    </source>
</evidence>
<evidence type="ECO:0000259" key="2">
    <source>
        <dbReference type="PROSITE" id="PS51352"/>
    </source>
</evidence>
<keyword evidence="1" id="KW-0732">Signal</keyword>
<evidence type="ECO:0000313" key="3">
    <source>
        <dbReference type="EMBL" id="GGF04956.1"/>
    </source>
</evidence>
<dbReference type="Proteomes" id="UP000650994">
    <property type="component" value="Unassembled WGS sequence"/>
</dbReference>
<dbReference type="Gene3D" id="3.40.30.10">
    <property type="entry name" value="Glutaredoxin"/>
    <property type="match status" value="1"/>
</dbReference>
<organism evidence="4 5">
    <name type="scientific">Chishuiella changwenlii</name>
    <dbReference type="NCBI Taxonomy" id="1434701"/>
    <lineage>
        <taxon>Bacteria</taxon>
        <taxon>Pseudomonadati</taxon>
        <taxon>Bacteroidota</taxon>
        <taxon>Flavobacteriia</taxon>
        <taxon>Flavobacteriales</taxon>
        <taxon>Weeksellaceae</taxon>
        <taxon>Chishuiella</taxon>
    </lineage>
</organism>
<name>A0A1M6WGQ2_9FLAO</name>
<proteinExistence type="predicted"/>
<keyword evidence="6" id="KW-1185">Reference proteome</keyword>
<accession>A0A1M6WGQ2</accession>
<reference evidence="5" key="3">
    <citation type="submission" date="2016-11" db="EMBL/GenBank/DDBJ databases">
        <authorList>
            <person name="Varghese N."/>
            <person name="Submissions S."/>
        </authorList>
    </citation>
    <scope>NUCLEOTIDE SEQUENCE [LARGE SCALE GENOMIC DNA]</scope>
    <source>
        <strain evidence="5">DSM 27989</strain>
    </source>
</reference>
<reference evidence="3" key="5">
    <citation type="submission" date="2024-05" db="EMBL/GenBank/DDBJ databases">
        <authorList>
            <person name="Sun Q."/>
            <person name="Zhou Y."/>
        </authorList>
    </citation>
    <scope>NUCLEOTIDE SEQUENCE</scope>
    <source>
        <strain evidence="3">CGMCC 1.12707</strain>
    </source>
</reference>
<dbReference type="EMBL" id="BMFL01000015">
    <property type="protein sequence ID" value="GGF04956.1"/>
    <property type="molecule type" value="Genomic_DNA"/>
</dbReference>
<dbReference type="OrthoDB" id="662072at2"/>
<dbReference type="PROSITE" id="PS51352">
    <property type="entry name" value="THIOREDOXIN_2"/>
    <property type="match status" value="1"/>
</dbReference>
<reference evidence="6" key="4">
    <citation type="journal article" date="2019" name="Int. J. Syst. Evol. Microbiol.">
        <title>The Global Catalogue of Microorganisms (GCM) 10K type strain sequencing project: providing services to taxonomists for standard genome sequencing and annotation.</title>
        <authorList>
            <consortium name="The Broad Institute Genomics Platform"/>
            <consortium name="The Broad Institute Genome Sequencing Center for Infectious Disease"/>
            <person name="Wu L."/>
            <person name="Ma J."/>
        </authorList>
    </citation>
    <scope>NUCLEOTIDE SEQUENCE [LARGE SCALE GENOMIC DNA]</scope>
    <source>
        <strain evidence="6">CGMCC 1.12707</strain>
    </source>
</reference>
<dbReference type="Proteomes" id="UP000184120">
    <property type="component" value="Unassembled WGS sequence"/>
</dbReference>
<dbReference type="InterPro" id="IPR000866">
    <property type="entry name" value="AhpC/TSA"/>
</dbReference>
<feature type="domain" description="Thioredoxin" evidence="2">
    <location>
        <begin position="23"/>
        <end position="163"/>
    </location>
</feature>
<dbReference type="EMBL" id="FRBH01000004">
    <property type="protein sequence ID" value="SHK92695.1"/>
    <property type="molecule type" value="Genomic_DNA"/>
</dbReference>
<dbReference type="PANTHER" id="PTHR42852">
    <property type="entry name" value="THIOL:DISULFIDE INTERCHANGE PROTEIN DSBE"/>
    <property type="match status" value="1"/>
</dbReference>
<dbReference type="InterPro" id="IPR050553">
    <property type="entry name" value="Thioredoxin_ResA/DsbE_sf"/>
</dbReference>
<gene>
    <name evidence="3" type="ORF">GCM10010984_22750</name>
    <name evidence="4" type="ORF">SAMN05443634_104297</name>
</gene>
<dbReference type="PANTHER" id="PTHR42852:SF13">
    <property type="entry name" value="PROTEIN DIPZ"/>
    <property type="match status" value="1"/>
</dbReference>
<dbReference type="InterPro" id="IPR013766">
    <property type="entry name" value="Thioredoxin_domain"/>
</dbReference>